<dbReference type="Gene3D" id="1.10.10.10">
    <property type="entry name" value="Winged helix-like DNA-binding domain superfamily/Winged helix DNA-binding domain"/>
    <property type="match status" value="1"/>
</dbReference>
<dbReference type="SUPFAM" id="SSF46894">
    <property type="entry name" value="C-terminal effector domain of the bipartite response regulators"/>
    <property type="match status" value="1"/>
</dbReference>
<dbReference type="SMART" id="SM00421">
    <property type="entry name" value="HTH_LUXR"/>
    <property type="match status" value="1"/>
</dbReference>
<dbReference type="InterPro" id="IPR036388">
    <property type="entry name" value="WH-like_DNA-bd_sf"/>
</dbReference>
<dbReference type="InterPro" id="IPR000792">
    <property type="entry name" value="Tscrpt_reg_LuxR_C"/>
</dbReference>
<dbReference type="AlphaFoldDB" id="A0A5B8IWU0"/>
<dbReference type="KEGG" id="lit:FPZ52_04830"/>
<evidence type="ECO:0000256" key="1">
    <source>
        <dbReference type="ARBA" id="ARBA00023015"/>
    </source>
</evidence>
<dbReference type="Pfam" id="PF03472">
    <property type="entry name" value="Autoind_bind"/>
    <property type="match status" value="1"/>
</dbReference>
<dbReference type="InterPro" id="IPR013249">
    <property type="entry name" value="RNA_pol_sigma70_r4_t2"/>
</dbReference>
<evidence type="ECO:0000313" key="6">
    <source>
        <dbReference type="Proteomes" id="UP000318483"/>
    </source>
</evidence>
<gene>
    <name evidence="5" type="ORF">FPZ52_04830</name>
</gene>
<dbReference type="InterPro" id="IPR016032">
    <property type="entry name" value="Sig_transdc_resp-reg_C-effctor"/>
</dbReference>
<organism evidence="5 6">
    <name type="scientific">Qingshengfaniella alkalisoli</name>
    <dbReference type="NCBI Taxonomy" id="2599296"/>
    <lineage>
        <taxon>Bacteria</taxon>
        <taxon>Pseudomonadati</taxon>
        <taxon>Pseudomonadota</taxon>
        <taxon>Alphaproteobacteria</taxon>
        <taxon>Rhodobacterales</taxon>
        <taxon>Paracoccaceae</taxon>
        <taxon>Qingshengfaniella</taxon>
    </lineage>
</organism>
<reference evidence="5 6" key="1">
    <citation type="submission" date="2019-07" db="EMBL/GenBank/DDBJ databases">
        <title>Litoreibacter alkalisoli sp. nov., isolated from saline-alkaline soil.</title>
        <authorList>
            <person name="Wang S."/>
            <person name="Xu L."/>
            <person name="Xing Y.-T."/>
            <person name="Sun J.-Q."/>
        </authorList>
    </citation>
    <scope>NUCLEOTIDE SEQUENCE [LARGE SCALE GENOMIC DNA]</scope>
    <source>
        <strain evidence="5 6">LN3S51</strain>
    </source>
</reference>
<dbReference type="InterPro" id="IPR036693">
    <property type="entry name" value="TF_LuxR_autoind-bd_dom_sf"/>
</dbReference>
<sequence>MLSFIEYVNEARSIEEVWVRHIDEMTKYGFDRLLYGFTRFRTAHSFGDPLDCLVLTNHDKAYTDRFINDRLYNHGPMTKWAAANTGACSWRWISEHSDALTPSERKVVDFNRQMGVTNGYSISFKSALARHKGAIGLTARKDLSQDDVDAIWEEHGRMILAMNNIMHLKIMDLPYSSSSRALTPRQREALEWVGDGKTMQDIAIIMGLKPATIEKHLRLAREVLDVETTAQAVMKASVQNQIFVLEA</sequence>
<dbReference type="PRINTS" id="PR00038">
    <property type="entry name" value="HTHLUXR"/>
</dbReference>
<dbReference type="CDD" id="cd06170">
    <property type="entry name" value="LuxR_C_like"/>
    <property type="match status" value="1"/>
</dbReference>
<dbReference type="SUPFAM" id="SSF75516">
    <property type="entry name" value="Pheromone-binding domain of LuxR-like quorum-sensing transcription factors"/>
    <property type="match status" value="1"/>
</dbReference>
<dbReference type="PROSITE" id="PS50043">
    <property type="entry name" value="HTH_LUXR_2"/>
    <property type="match status" value="1"/>
</dbReference>
<dbReference type="InterPro" id="IPR005143">
    <property type="entry name" value="TF_LuxR_autoind-bd_dom"/>
</dbReference>
<dbReference type="RefSeq" id="WP_146364223.1">
    <property type="nucleotide sequence ID" value="NZ_CP042261.1"/>
</dbReference>
<evidence type="ECO:0000256" key="2">
    <source>
        <dbReference type="ARBA" id="ARBA00023125"/>
    </source>
</evidence>
<accession>A0A5B8IWU0</accession>
<evidence type="ECO:0000259" key="4">
    <source>
        <dbReference type="PROSITE" id="PS50043"/>
    </source>
</evidence>
<proteinExistence type="predicted"/>
<protein>
    <submittedName>
        <fullName evidence="5">LuxR family transcriptional regulator</fullName>
    </submittedName>
</protein>
<dbReference type="GO" id="GO:0006352">
    <property type="term" value="P:DNA-templated transcription initiation"/>
    <property type="evidence" value="ECO:0007669"/>
    <property type="project" value="InterPro"/>
</dbReference>
<dbReference type="GO" id="GO:0003677">
    <property type="term" value="F:DNA binding"/>
    <property type="evidence" value="ECO:0007669"/>
    <property type="project" value="UniProtKB-KW"/>
</dbReference>
<dbReference type="GO" id="GO:0016987">
    <property type="term" value="F:sigma factor activity"/>
    <property type="evidence" value="ECO:0007669"/>
    <property type="project" value="InterPro"/>
</dbReference>
<keyword evidence="6" id="KW-1185">Reference proteome</keyword>
<dbReference type="EMBL" id="CP042261">
    <property type="protein sequence ID" value="QDY69018.1"/>
    <property type="molecule type" value="Genomic_DNA"/>
</dbReference>
<keyword evidence="3" id="KW-0804">Transcription</keyword>
<keyword evidence="1" id="KW-0805">Transcription regulation</keyword>
<dbReference type="OrthoDB" id="3679796at2"/>
<dbReference type="Pfam" id="PF08281">
    <property type="entry name" value="Sigma70_r4_2"/>
    <property type="match status" value="1"/>
</dbReference>
<feature type="domain" description="HTH luxR-type" evidence="4">
    <location>
        <begin position="175"/>
        <end position="240"/>
    </location>
</feature>
<evidence type="ECO:0000256" key="3">
    <source>
        <dbReference type="ARBA" id="ARBA00023163"/>
    </source>
</evidence>
<keyword evidence="2" id="KW-0238">DNA-binding</keyword>
<evidence type="ECO:0000313" key="5">
    <source>
        <dbReference type="EMBL" id="QDY69018.1"/>
    </source>
</evidence>
<name>A0A5B8IWU0_9RHOB</name>
<dbReference type="Gene3D" id="3.30.450.80">
    <property type="entry name" value="Transcription factor LuxR-like, autoinducer-binding domain"/>
    <property type="match status" value="1"/>
</dbReference>
<dbReference type="Proteomes" id="UP000318483">
    <property type="component" value="Chromosome"/>
</dbReference>